<dbReference type="InterPro" id="IPR010730">
    <property type="entry name" value="HET"/>
</dbReference>
<dbReference type="STRING" id="114155.A0A4V2K7V4"/>
<dbReference type="AlphaFoldDB" id="A0A4V2K7V4"/>
<dbReference type="InterPro" id="IPR058525">
    <property type="entry name" value="DUF8212"/>
</dbReference>
<evidence type="ECO:0000259" key="3">
    <source>
        <dbReference type="Pfam" id="PF26640"/>
    </source>
</evidence>
<feature type="domain" description="DUF8212" evidence="3">
    <location>
        <begin position="318"/>
        <end position="527"/>
    </location>
</feature>
<organism evidence="4 5">
    <name type="scientific">Dichomitus squalens</name>
    <dbReference type="NCBI Taxonomy" id="114155"/>
    <lineage>
        <taxon>Eukaryota</taxon>
        <taxon>Fungi</taxon>
        <taxon>Dikarya</taxon>
        <taxon>Basidiomycota</taxon>
        <taxon>Agaricomycotina</taxon>
        <taxon>Agaricomycetes</taxon>
        <taxon>Polyporales</taxon>
        <taxon>Polyporaceae</taxon>
        <taxon>Dichomitus</taxon>
    </lineage>
</organism>
<name>A0A4V2K7V4_9APHY</name>
<evidence type="ECO:0000313" key="5">
    <source>
        <dbReference type="Proteomes" id="UP000292082"/>
    </source>
</evidence>
<keyword evidence="5" id="KW-1185">Reference proteome</keyword>
<sequence>MRLLDTRTGQFVEKDPRETRYAILSHTWDKVEQTYQDILDIQTSYGHKGRLCISSLPVGVARNILHKGRDMGLSLSRFASSASLHRPRIRMERSARSNAGQEFSSSRLPTVPLSADTSSSHTHPTDRIVSETGFPVTSIWHDPRLSPKVREACAVARASGFQYIWIDSGCIDKTSSSELSEAINSMYQWYAYAEVCYAYLSDVPSDEDPRAWLSRFRRSRWYERGWTLQELIATLTVTFLSKDWKVIGSKHSLFDIVEEITGIPEEALLHTRALDSFSVAQRLSWAAKRRTTRVEDRAYSLLGIFDINMPTLYGEGERAFRRLQEEILRRIPDQSLFAWSNMYSGYVKLKALITSPSKQHWQTGYFCCGTYRDTNCLFGSSPEAFMAAGDIGSISYAALSRLQLSSFLPTEYTPTPQGIRTQMPVIPLSLYLPQNATEYPAELPPSRWYLAILGCEHYDFSGSVLGRVCYLPPSESGIDVLYPGRVGISPKPKHGDDQADLFPLSLDTIERCREQIQLKTVYISHPRRVTVDRHHDLRQPHNSISLMLPKETRRSLLVQGYRATIRGPDQDHPNSHWLMLSSYARTLTIEYQHTLKNDGYDLAISAQVQMHIYSLGSGPISVTWADATPWAPSLSTHEVAVSHGLEDTLTVKLGLGFVMPSHYSLFVEVGGEESTFAASLSRRLLRQDRLVLDRDNGTSVRDGEEEGRVDQVNYYEDTDEDVNVTKSPV</sequence>
<evidence type="ECO:0000259" key="2">
    <source>
        <dbReference type="Pfam" id="PF06985"/>
    </source>
</evidence>
<dbReference type="Proteomes" id="UP000292082">
    <property type="component" value="Unassembled WGS sequence"/>
</dbReference>
<reference evidence="4 5" key="1">
    <citation type="submission" date="2019-01" db="EMBL/GenBank/DDBJ databases">
        <title>Draft genome sequences of three monokaryotic isolates of the white-rot basidiomycete fungus Dichomitus squalens.</title>
        <authorList>
            <consortium name="DOE Joint Genome Institute"/>
            <person name="Lopez S.C."/>
            <person name="Andreopoulos B."/>
            <person name="Pangilinan J."/>
            <person name="Lipzen A."/>
            <person name="Riley R."/>
            <person name="Ahrendt S."/>
            <person name="Ng V."/>
            <person name="Barry K."/>
            <person name="Daum C."/>
            <person name="Grigoriev I.V."/>
            <person name="Hilden K.S."/>
            <person name="Makela M.R."/>
            <person name="de Vries R.P."/>
        </authorList>
    </citation>
    <scope>NUCLEOTIDE SEQUENCE [LARGE SCALE GENOMIC DNA]</scope>
    <source>
        <strain evidence="4 5">CBS 464.89</strain>
    </source>
</reference>
<feature type="region of interest" description="Disordered" evidence="1">
    <location>
        <begin position="89"/>
        <end position="127"/>
    </location>
</feature>
<accession>A0A4V2K7V4</accession>
<feature type="domain" description="Heterokaryon incompatibility" evidence="2">
    <location>
        <begin position="141"/>
        <end position="207"/>
    </location>
</feature>
<evidence type="ECO:0000256" key="1">
    <source>
        <dbReference type="SAM" id="MobiDB-lite"/>
    </source>
</evidence>
<dbReference type="PANTHER" id="PTHR10622:SF10">
    <property type="entry name" value="HET DOMAIN-CONTAINING PROTEIN"/>
    <property type="match status" value="1"/>
</dbReference>
<dbReference type="EMBL" id="ML145135">
    <property type="protein sequence ID" value="TBU57618.1"/>
    <property type="molecule type" value="Genomic_DNA"/>
</dbReference>
<dbReference type="PANTHER" id="PTHR10622">
    <property type="entry name" value="HET DOMAIN-CONTAINING PROTEIN"/>
    <property type="match status" value="1"/>
</dbReference>
<dbReference type="Pfam" id="PF26640">
    <property type="entry name" value="DUF8212"/>
    <property type="match status" value="1"/>
</dbReference>
<evidence type="ECO:0000313" key="4">
    <source>
        <dbReference type="EMBL" id="TBU57618.1"/>
    </source>
</evidence>
<gene>
    <name evidence="4" type="ORF">BD310DRAFT_543206</name>
</gene>
<proteinExistence type="predicted"/>
<dbReference type="Pfam" id="PF06985">
    <property type="entry name" value="HET"/>
    <property type="match status" value="1"/>
</dbReference>
<feature type="compositionally biased region" description="Polar residues" evidence="1">
    <location>
        <begin position="96"/>
        <end position="108"/>
    </location>
</feature>
<protein>
    <submittedName>
        <fullName evidence="4">Uncharacterized protein</fullName>
    </submittedName>
</protein>